<dbReference type="GO" id="GO:0070403">
    <property type="term" value="F:NAD+ binding"/>
    <property type="evidence" value="ECO:0007669"/>
    <property type="project" value="InterPro"/>
</dbReference>
<dbReference type="InterPro" id="IPR006108">
    <property type="entry name" value="3HC_DH_C"/>
</dbReference>
<dbReference type="OrthoDB" id="9771883at2"/>
<evidence type="ECO:0000256" key="7">
    <source>
        <dbReference type="ARBA" id="ARBA00023098"/>
    </source>
</evidence>
<dbReference type="InterPro" id="IPR001753">
    <property type="entry name" value="Enoyl-CoA_hydra/iso"/>
</dbReference>
<evidence type="ECO:0000259" key="12">
    <source>
        <dbReference type="Pfam" id="PF02737"/>
    </source>
</evidence>
<dbReference type="InterPro" id="IPR006176">
    <property type="entry name" value="3-OHacyl-CoA_DH_NAD-bd"/>
</dbReference>
<dbReference type="FunFam" id="3.40.50.720:FF:000009">
    <property type="entry name" value="Fatty oxidation complex, alpha subunit"/>
    <property type="match status" value="1"/>
</dbReference>
<dbReference type="GO" id="GO:0004300">
    <property type="term" value="F:enoyl-CoA hydratase activity"/>
    <property type="evidence" value="ECO:0007669"/>
    <property type="project" value="TreeGrafter"/>
</dbReference>
<comment type="similarity">
    <text evidence="2">In the central section; belongs to the 3-hydroxyacyl-CoA dehydrogenase family.</text>
</comment>
<dbReference type="CDD" id="cd06558">
    <property type="entry name" value="crotonase-like"/>
    <property type="match status" value="1"/>
</dbReference>
<keyword evidence="14" id="KW-1185">Reference proteome</keyword>
<keyword evidence="9" id="KW-0511">Multifunctional enzyme</keyword>
<evidence type="ECO:0000256" key="10">
    <source>
        <dbReference type="ARBA" id="ARBA00049556"/>
    </source>
</evidence>
<comment type="catalytic activity">
    <reaction evidence="10">
        <text>a (3S)-3-hydroxyacyl-CoA + NAD(+) = a 3-oxoacyl-CoA + NADH + H(+)</text>
        <dbReference type="Rhea" id="RHEA:22432"/>
        <dbReference type="ChEBI" id="CHEBI:15378"/>
        <dbReference type="ChEBI" id="CHEBI:57318"/>
        <dbReference type="ChEBI" id="CHEBI:57540"/>
        <dbReference type="ChEBI" id="CHEBI:57945"/>
        <dbReference type="ChEBI" id="CHEBI:90726"/>
        <dbReference type="EC" id="1.1.1.35"/>
    </reaction>
</comment>
<dbReference type="SUPFAM" id="SSF52096">
    <property type="entry name" value="ClpP/crotonase"/>
    <property type="match status" value="1"/>
</dbReference>
<evidence type="ECO:0000313" key="13">
    <source>
        <dbReference type="EMBL" id="RIJ24643.1"/>
    </source>
</evidence>
<evidence type="ECO:0000256" key="8">
    <source>
        <dbReference type="ARBA" id="ARBA00023239"/>
    </source>
</evidence>
<evidence type="ECO:0000259" key="11">
    <source>
        <dbReference type="Pfam" id="PF00725"/>
    </source>
</evidence>
<dbReference type="SUPFAM" id="SSF48179">
    <property type="entry name" value="6-phosphogluconate dehydrogenase C-terminal domain-like"/>
    <property type="match status" value="2"/>
</dbReference>
<dbReference type="Gene3D" id="1.10.1040.50">
    <property type="match status" value="1"/>
</dbReference>
<organism evidence="13 14">
    <name type="scientific">Henriciella barbarensis</name>
    <dbReference type="NCBI Taxonomy" id="86342"/>
    <lineage>
        <taxon>Bacteria</taxon>
        <taxon>Pseudomonadati</taxon>
        <taxon>Pseudomonadota</taxon>
        <taxon>Alphaproteobacteria</taxon>
        <taxon>Hyphomonadales</taxon>
        <taxon>Hyphomonadaceae</taxon>
        <taxon>Henriciella</taxon>
    </lineage>
</organism>
<dbReference type="UniPathway" id="UPA00659"/>
<evidence type="ECO:0000313" key="14">
    <source>
        <dbReference type="Proteomes" id="UP000265431"/>
    </source>
</evidence>
<dbReference type="InterPro" id="IPR029045">
    <property type="entry name" value="ClpP/crotonase-like_dom_sf"/>
</dbReference>
<sequence>MKNASYEIRPSGAALVTIDMEGGAVNVMNDAFLTMFDEVLDRLEAERATLSGVIVTSGKSTFVAGGDIAKILQLREQGPDAGFAFVQSLKAQLRRLETLGVPVVAALNGSALGGGLELALAAHRRISVEDPKTQFGFPEVGLGLLPGGGGIVRSVRMLGLMKALPLLTEGRKLGPAQALEAGLIDEIVTDKHALIERAEAWIADKPESVKPWDKKGFVIPGGDMFAPANAGAVAMFPSMIFKKTKGLLPAAERILTVAAESTQVGFDSACDLESRAFAELLMTPAAENLIRTMFLQMNEINAGASRPSDFERCKVRTIGVLGAGMMGRGIAYSAAISGLKVFLKDISLEAAEKGKDYSRGLLDKAVERGKRTTEDRDATLALITPTAEMADLADCDLVVEAVFEDVALKHSITREVESVLGPDAVVATNTSTLPISMLAEASGQPDKFIGLHFFSPVDKMHIVEIICGNKTSPDTLALAFDFVQSIRKTPIIVNDSRGFFTSRVFSVFADEGDRLLRDGVNPVIIENLARQIGMPVGPLAIQDEVMMDMLLRSFETNRALDEQLGDNYASTYEVCGEFCDMMSSIGRPGRSAGAGFYDYDENGSKTLWPGLKERFGGDTKLPLDDIRDRLLFRMVVEAARCLDEGVVANVRDGNVGSILAFGFPVHTGGVFQFIDSRGVDAFIMRASELAEAYGPRFQMPKDFQSTLDRASASKLKEPA</sequence>
<keyword evidence="3" id="KW-0276">Fatty acid metabolism</keyword>
<evidence type="ECO:0000256" key="2">
    <source>
        <dbReference type="ARBA" id="ARBA00007005"/>
    </source>
</evidence>
<dbReference type="PANTHER" id="PTHR43612:SF3">
    <property type="entry name" value="TRIFUNCTIONAL ENZYME SUBUNIT ALPHA, MITOCHONDRIAL"/>
    <property type="match status" value="1"/>
</dbReference>
<reference evidence="13 14" key="1">
    <citation type="submission" date="2018-08" db="EMBL/GenBank/DDBJ databases">
        <title>Henriciella mobilis sp. nov., isolated from seawater.</title>
        <authorList>
            <person name="Cheng H."/>
            <person name="Wu Y.-H."/>
            <person name="Xu X.-W."/>
            <person name="Guo L.-L."/>
        </authorList>
    </citation>
    <scope>NUCLEOTIDE SEQUENCE [LARGE SCALE GENOMIC DNA]</scope>
    <source>
        <strain evidence="13 14">CCUG66934</strain>
    </source>
</reference>
<dbReference type="Pfam" id="PF02737">
    <property type="entry name" value="3HCDH_N"/>
    <property type="match status" value="1"/>
</dbReference>
<proteinExistence type="inferred from homology"/>
<dbReference type="Proteomes" id="UP000265431">
    <property type="component" value="Unassembled WGS sequence"/>
</dbReference>
<keyword evidence="5" id="KW-0560">Oxidoreductase</keyword>
<keyword evidence="7" id="KW-0443">Lipid metabolism</keyword>
<evidence type="ECO:0000256" key="3">
    <source>
        <dbReference type="ARBA" id="ARBA00022832"/>
    </source>
</evidence>
<keyword evidence="6" id="KW-0520">NAD</keyword>
<dbReference type="Gene3D" id="3.40.50.720">
    <property type="entry name" value="NAD(P)-binding Rossmann-like Domain"/>
    <property type="match status" value="1"/>
</dbReference>
<accession>A0A399R129</accession>
<evidence type="ECO:0000256" key="9">
    <source>
        <dbReference type="ARBA" id="ARBA00023268"/>
    </source>
</evidence>
<dbReference type="InterPro" id="IPR036291">
    <property type="entry name" value="NAD(P)-bd_dom_sf"/>
</dbReference>
<feature type="domain" description="3-hydroxyacyl-CoA dehydrogenase C-terminal" evidence="11">
    <location>
        <begin position="498"/>
        <end position="599"/>
    </location>
</feature>
<protein>
    <submittedName>
        <fullName evidence="13">3-hydroxyacyl-CoA dehydrogenase</fullName>
    </submittedName>
</protein>
<dbReference type="InterPro" id="IPR050136">
    <property type="entry name" value="FA_oxidation_alpha_subunit"/>
</dbReference>
<evidence type="ECO:0000256" key="4">
    <source>
        <dbReference type="ARBA" id="ARBA00022963"/>
    </source>
</evidence>
<name>A0A399R129_9PROT</name>
<dbReference type="RefSeq" id="WP_119379832.1">
    <property type="nucleotide sequence ID" value="NZ_QWGB01000005.1"/>
</dbReference>
<comment type="pathway">
    <text evidence="1">Lipid metabolism; fatty acid beta-oxidation.</text>
</comment>
<keyword evidence="4" id="KW-0442">Lipid degradation</keyword>
<gene>
    <name evidence="13" type="ORF">D1224_10580</name>
</gene>
<evidence type="ECO:0000256" key="5">
    <source>
        <dbReference type="ARBA" id="ARBA00023002"/>
    </source>
</evidence>
<keyword evidence="8" id="KW-0456">Lyase</keyword>
<dbReference type="Pfam" id="PF00725">
    <property type="entry name" value="3HCDH"/>
    <property type="match status" value="1"/>
</dbReference>
<comment type="caution">
    <text evidence="13">The sequence shown here is derived from an EMBL/GenBank/DDBJ whole genome shotgun (WGS) entry which is preliminary data.</text>
</comment>
<dbReference type="AlphaFoldDB" id="A0A399R129"/>
<evidence type="ECO:0000256" key="6">
    <source>
        <dbReference type="ARBA" id="ARBA00023027"/>
    </source>
</evidence>
<dbReference type="Gene3D" id="3.90.226.10">
    <property type="entry name" value="2-enoyl-CoA Hydratase, Chain A, domain 1"/>
    <property type="match status" value="1"/>
</dbReference>
<dbReference type="PANTHER" id="PTHR43612">
    <property type="entry name" value="TRIFUNCTIONAL ENZYME SUBUNIT ALPHA"/>
    <property type="match status" value="1"/>
</dbReference>
<dbReference type="InterPro" id="IPR008927">
    <property type="entry name" value="6-PGluconate_DH-like_C_sf"/>
</dbReference>
<dbReference type="GO" id="GO:0006635">
    <property type="term" value="P:fatty acid beta-oxidation"/>
    <property type="evidence" value="ECO:0007669"/>
    <property type="project" value="UniProtKB-UniPathway"/>
</dbReference>
<dbReference type="SUPFAM" id="SSF51735">
    <property type="entry name" value="NAD(P)-binding Rossmann-fold domains"/>
    <property type="match status" value="1"/>
</dbReference>
<dbReference type="Pfam" id="PF00378">
    <property type="entry name" value="ECH_1"/>
    <property type="match status" value="1"/>
</dbReference>
<dbReference type="EMBL" id="QWGB01000005">
    <property type="protein sequence ID" value="RIJ24643.1"/>
    <property type="molecule type" value="Genomic_DNA"/>
</dbReference>
<evidence type="ECO:0000256" key="1">
    <source>
        <dbReference type="ARBA" id="ARBA00005005"/>
    </source>
</evidence>
<feature type="domain" description="3-hydroxyacyl-CoA dehydrogenase NAD binding" evidence="12">
    <location>
        <begin position="317"/>
        <end position="495"/>
    </location>
</feature>
<dbReference type="GO" id="GO:0016509">
    <property type="term" value="F:long-chain (3S)-3-hydroxyacyl-CoA dehydrogenase (NAD+) activity"/>
    <property type="evidence" value="ECO:0007669"/>
    <property type="project" value="TreeGrafter"/>
</dbReference>